<dbReference type="Pfam" id="PF00172">
    <property type="entry name" value="Zn_clus"/>
    <property type="match status" value="1"/>
</dbReference>
<evidence type="ECO:0000256" key="1">
    <source>
        <dbReference type="ARBA" id="ARBA00022723"/>
    </source>
</evidence>
<feature type="domain" description="Zn(2)-C6 fungal-type" evidence="4">
    <location>
        <begin position="43"/>
        <end position="73"/>
    </location>
</feature>
<evidence type="ECO:0000256" key="3">
    <source>
        <dbReference type="SAM" id="Coils"/>
    </source>
</evidence>
<dbReference type="GO" id="GO:0003677">
    <property type="term" value="F:DNA binding"/>
    <property type="evidence" value="ECO:0007669"/>
    <property type="project" value="InterPro"/>
</dbReference>
<dbReference type="AlphaFoldDB" id="A0A2C5Z143"/>
<proteinExistence type="predicted"/>
<dbReference type="PROSITE" id="PS50048">
    <property type="entry name" value="ZN2_CY6_FUNGAL_2"/>
    <property type="match status" value="1"/>
</dbReference>
<keyword evidence="6" id="KW-1185">Reference proteome</keyword>
<dbReference type="InterPro" id="IPR007219">
    <property type="entry name" value="XnlR_reg_dom"/>
</dbReference>
<dbReference type="PANTHER" id="PTHR47256:SF1">
    <property type="entry name" value="ZN(II)2CYS6 TRANSCRIPTION FACTOR (EUROFUNG)"/>
    <property type="match status" value="1"/>
</dbReference>
<dbReference type="OrthoDB" id="426882at2759"/>
<dbReference type="Gene3D" id="4.10.240.10">
    <property type="entry name" value="Zn(2)-C6 fungal-type DNA-binding domain"/>
    <property type="match status" value="1"/>
</dbReference>
<feature type="coiled-coil region" evidence="3">
    <location>
        <begin position="83"/>
        <end position="110"/>
    </location>
</feature>
<reference evidence="5 6" key="1">
    <citation type="submission" date="2017-06" db="EMBL/GenBank/DDBJ databases">
        <title>Ant-infecting Ophiocordyceps genomes reveal a high diversity of potential behavioral manipulation genes and a possible major role for enterotoxins.</title>
        <authorList>
            <person name="De Bekker C."/>
            <person name="Evans H.C."/>
            <person name="Brachmann A."/>
            <person name="Hughes D.P."/>
        </authorList>
    </citation>
    <scope>NUCLEOTIDE SEQUENCE [LARGE SCALE GENOMIC DNA]</scope>
    <source>
        <strain evidence="5 6">1348a</strain>
    </source>
</reference>
<evidence type="ECO:0000313" key="6">
    <source>
        <dbReference type="Proteomes" id="UP000224854"/>
    </source>
</evidence>
<dbReference type="SUPFAM" id="SSF57701">
    <property type="entry name" value="Zn2/Cys6 DNA-binding domain"/>
    <property type="match status" value="1"/>
</dbReference>
<sequence>MSRDRNPQLRKLVAAEPTPSAQVELSTLPQASTSRRGNVLNSACETCRKRKAKCSGERPKCAYCHGKNIECIYNTAESPKSELSRVKKDHESLQRKYSTLQALFDALKELTSDAGSEVLKQIRQGADIESIMRLIHSNDLMQQTSLVPETRLRYNLLNMPLMPSRLQTADNDYLDCIVFDAAFPKSQSPGPPIHVSESLQKYQALYLRPFHSARINDARLQRIQLSKWTTVSADDELMRKLLHDYLLHEYPTFPVFQKDIFLDAAETGDQDLCSSLLANALLANACQCHEKLPPRPESRESASLGSLFLAEARRLLSLSDDAASLPTLQGCMLLHTALSNRGMNQIGYSYFNRAITMANKLGLFSEYREVNSRMQVARHFSAWCLFCWQA</sequence>
<keyword evidence="1" id="KW-0479">Metal-binding</keyword>
<dbReference type="Pfam" id="PF04082">
    <property type="entry name" value="Fungal_trans"/>
    <property type="match status" value="1"/>
</dbReference>
<evidence type="ECO:0000313" key="5">
    <source>
        <dbReference type="EMBL" id="PHH72881.1"/>
    </source>
</evidence>
<keyword evidence="3" id="KW-0175">Coiled coil</keyword>
<dbReference type="GO" id="GO:0000981">
    <property type="term" value="F:DNA-binding transcription factor activity, RNA polymerase II-specific"/>
    <property type="evidence" value="ECO:0007669"/>
    <property type="project" value="InterPro"/>
</dbReference>
<dbReference type="InterPro" id="IPR053187">
    <property type="entry name" value="Notoamide_regulator"/>
</dbReference>
<dbReference type="GO" id="GO:0008270">
    <property type="term" value="F:zinc ion binding"/>
    <property type="evidence" value="ECO:0007669"/>
    <property type="project" value="InterPro"/>
</dbReference>
<comment type="caution">
    <text evidence="5">The sequence shown here is derived from an EMBL/GenBank/DDBJ whole genome shotgun (WGS) entry which is preliminary data.</text>
</comment>
<accession>A0A2C5Z143</accession>
<dbReference type="CDD" id="cd00067">
    <property type="entry name" value="GAL4"/>
    <property type="match status" value="1"/>
</dbReference>
<dbReference type="PANTHER" id="PTHR47256">
    <property type="entry name" value="ZN(II)2CYS6 TRANSCRIPTION FACTOR (EUROFUNG)-RELATED"/>
    <property type="match status" value="1"/>
</dbReference>
<keyword evidence="2" id="KW-0539">Nucleus</keyword>
<dbReference type="SMART" id="SM00066">
    <property type="entry name" value="GAL4"/>
    <property type="match status" value="1"/>
</dbReference>
<gene>
    <name evidence="5" type="ORF">CDD82_5750</name>
</gene>
<name>A0A2C5Z143_9HYPO</name>
<dbReference type="InterPro" id="IPR036864">
    <property type="entry name" value="Zn2-C6_fun-type_DNA-bd_sf"/>
</dbReference>
<dbReference type="PROSITE" id="PS00463">
    <property type="entry name" value="ZN2_CY6_FUNGAL_1"/>
    <property type="match status" value="1"/>
</dbReference>
<dbReference type="InterPro" id="IPR001138">
    <property type="entry name" value="Zn2Cys6_DnaBD"/>
</dbReference>
<dbReference type="CDD" id="cd12148">
    <property type="entry name" value="fungal_TF_MHR"/>
    <property type="match status" value="1"/>
</dbReference>
<evidence type="ECO:0000259" key="4">
    <source>
        <dbReference type="PROSITE" id="PS50048"/>
    </source>
</evidence>
<organism evidence="5 6">
    <name type="scientific">Ophiocordyceps australis</name>
    <dbReference type="NCBI Taxonomy" id="1399860"/>
    <lineage>
        <taxon>Eukaryota</taxon>
        <taxon>Fungi</taxon>
        <taxon>Dikarya</taxon>
        <taxon>Ascomycota</taxon>
        <taxon>Pezizomycotina</taxon>
        <taxon>Sordariomycetes</taxon>
        <taxon>Hypocreomycetidae</taxon>
        <taxon>Hypocreales</taxon>
        <taxon>Ophiocordycipitaceae</taxon>
        <taxon>Ophiocordyceps</taxon>
    </lineage>
</organism>
<protein>
    <recommendedName>
        <fullName evidence="4">Zn(2)-C6 fungal-type domain-containing protein</fullName>
    </recommendedName>
</protein>
<dbReference type="EMBL" id="NJEU01000549">
    <property type="protein sequence ID" value="PHH72881.1"/>
    <property type="molecule type" value="Genomic_DNA"/>
</dbReference>
<dbReference type="Proteomes" id="UP000224854">
    <property type="component" value="Unassembled WGS sequence"/>
</dbReference>
<evidence type="ECO:0000256" key="2">
    <source>
        <dbReference type="ARBA" id="ARBA00023242"/>
    </source>
</evidence>
<dbReference type="GO" id="GO:0006351">
    <property type="term" value="P:DNA-templated transcription"/>
    <property type="evidence" value="ECO:0007669"/>
    <property type="project" value="InterPro"/>
</dbReference>